<accession>A0A484KYD3</accession>
<evidence type="ECO:0000256" key="4">
    <source>
        <dbReference type="ARBA" id="ARBA00022737"/>
    </source>
</evidence>
<dbReference type="GO" id="GO:0006952">
    <property type="term" value="P:defense response"/>
    <property type="evidence" value="ECO:0007669"/>
    <property type="project" value="UniProtKB-KW"/>
</dbReference>
<gene>
    <name evidence="10" type="ORF">CCAM_LOCUS9292</name>
</gene>
<evidence type="ECO:0000256" key="2">
    <source>
        <dbReference type="ARBA" id="ARBA00008894"/>
    </source>
</evidence>
<evidence type="ECO:0000256" key="5">
    <source>
        <dbReference type="ARBA" id="ARBA00022741"/>
    </source>
</evidence>
<evidence type="ECO:0000313" key="10">
    <source>
        <dbReference type="EMBL" id="VFQ67516.1"/>
    </source>
</evidence>
<dbReference type="Gene3D" id="3.80.10.10">
    <property type="entry name" value="Ribonuclease Inhibitor"/>
    <property type="match status" value="2"/>
</dbReference>
<dbReference type="EMBL" id="OOIL02000613">
    <property type="protein sequence ID" value="VFQ67516.1"/>
    <property type="molecule type" value="Genomic_DNA"/>
</dbReference>
<dbReference type="Gene3D" id="1.10.8.430">
    <property type="entry name" value="Helical domain of apoptotic protease-activating factors"/>
    <property type="match status" value="1"/>
</dbReference>
<dbReference type="InterPro" id="IPR002182">
    <property type="entry name" value="NB-ARC"/>
</dbReference>
<evidence type="ECO:0000256" key="1">
    <source>
        <dbReference type="ARBA" id="ARBA00004474"/>
    </source>
</evidence>
<dbReference type="GO" id="GO:0009536">
    <property type="term" value="C:plastid"/>
    <property type="evidence" value="ECO:0007669"/>
    <property type="project" value="UniProtKB-SubCell"/>
</dbReference>
<comment type="subcellular location">
    <subcellularLocation>
        <location evidence="1">Plastid</location>
    </subcellularLocation>
</comment>
<keyword evidence="7" id="KW-0067">ATP-binding</keyword>
<dbReference type="FunFam" id="3.40.50.300:FF:001091">
    <property type="entry name" value="Probable disease resistance protein At1g61300"/>
    <property type="match status" value="1"/>
</dbReference>
<evidence type="ECO:0000256" key="6">
    <source>
        <dbReference type="ARBA" id="ARBA00022821"/>
    </source>
</evidence>
<dbReference type="InterPro" id="IPR057135">
    <property type="entry name" value="At4g27190-like_LRR"/>
</dbReference>
<sequence>MEVVSAIFGPVLERVVKPVLNEIGYVFMYSCNVENFTKKVDRMKVMRDGVKERASAEEDNLQVIAPNVNAWLVRADQITQVEERIMNKKPAVEKGWCKGWCPNVKLRYTLSKKAKKSTEDVVELLVEGTAYINFSRPAPPLQVEFIGHRQYVEFKSRKSNEDEIIEALMDDKINLVGICGMGGVGKTMMAKKVGKKVKEEAMFDEVVMVSVGPKPDLKKIQEGIAEALGFQLKEDSLIVRANKLQRRVALRKTLLILDDVWARLDLEELGISFALSKECKIMLTSRHRDTCVQMEAQKTVVIEVLKEDEGWSLFKERAGSCVNEPGINRVAQDVSRECSHLPLALTTVGRALRGKTQHSWEDAREQLRKSAPSNIPEVLREVYQPLELSYNLLESEEAQSLFLICSLFPEDYCIPLDFLIWYGLGLRVLKNVNGLEEARRRVSRLVEMLEDRFLLDDAGEGNEKFSMVNYEKYVKMHHVLRDVAIYIANKEDDVLISTHDIEWPEEMAYERLTCISMVSDALTILPERLKCPQLNVLRLQCNNATLEMPGDFFHETPSLLVLDMPGSFLCSLPPSLECLKNLRVLYLHSQRVEDISVIGELKQLEMLICFCSAKSLPAKIGCLTNLRVLNMGDTCIQKIARGIFTQLARLEEVYLINNNCIEGSFLREISNLRYLTCLNIQILEASLLQTNISFQSFPRRYFVFSSSYFLGEGHLHKAMHLSLPLMSPLSNWVRVMLREAEDLYLDENGSKVAIDVLGIERFHNVKKLILQYCSNVVFLVNTENLASSSQCVFPILESLSLLHLNNFLKICNGPFLEGSLEKLNHLRVIALPKLTTLLEDSSQRVSLRNLQIVTIDACPRMSSLFSLATASGLVKLRDLDICNCVAMEEVFLNERDGRSFVRQKLTFPKLNHVRLENLPNLSCFCHGVEDIEFPQLMHLEITNAPKFTSFCPPRSQDDLEGLSLFDYQVKFGSLKRMTLKILDGVKEIWSSCSFTKLEILSIECCNNLKWLFCPSVAHTFVNLKEMDIAECHKLEEVISNDQVKGGNKPVFPKLEKLKILQLPELRVFWQVEHAIELPLLKHLEINQCPKMKSFTHGPLRTQSLNLLVVNGKTVDGDVNVALHRHYSS</sequence>
<reference evidence="10 11" key="1">
    <citation type="submission" date="2018-04" db="EMBL/GenBank/DDBJ databases">
        <authorList>
            <person name="Vogel A."/>
        </authorList>
    </citation>
    <scope>NUCLEOTIDE SEQUENCE [LARGE SCALE GENOMIC DNA]</scope>
</reference>
<dbReference type="SUPFAM" id="SSF52058">
    <property type="entry name" value="L domain-like"/>
    <property type="match status" value="1"/>
</dbReference>
<dbReference type="GO" id="GO:0005524">
    <property type="term" value="F:ATP binding"/>
    <property type="evidence" value="ECO:0007669"/>
    <property type="project" value="UniProtKB-KW"/>
</dbReference>
<dbReference type="PANTHER" id="PTHR33463">
    <property type="entry name" value="NB-ARC DOMAIN-CONTAINING PROTEIN-RELATED"/>
    <property type="match status" value="1"/>
</dbReference>
<keyword evidence="11" id="KW-1185">Reference proteome</keyword>
<dbReference type="Gene3D" id="3.40.50.300">
    <property type="entry name" value="P-loop containing nucleotide triphosphate hydrolases"/>
    <property type="match status" value="1"/>
</dbReference>
<evidence type="ECO:0000256" key="7">
    <source>
        <dbReference type="ARBA" id="ARBA00022840"/>
    </source>
</evidence>
<dbReference type="AlphaFoldDB" id="A0A484KYD3"/>
<feature type="domain" description="Disease resistance protein At4g27190-like leucine-rich repeats" evidence="9">
    <location>
        <begin position="985"/>
        <end position="1093"/>
    </location>
</feature>
<evidence type="ECO:0000259" key="8">
    <source>
        <dbReference type="Pfam" id="PF00931"/>
    </source>
</evidence>
<keyword evidence="6" id="KW-0611">Plant defense</keyword>
<dbReference type="SUPFAM" id="SSF52540">
    <property type="entry name" value="P-loop containing nucleoside triphosphate hydrolases"/>
    <property type="match status" value="1"/>
</dbReference>
<comment type="similarity">
    <text evidence="2">Belongs to the disease resistance NB-LRR family.</text>
</comment>
<keyword evidence="4" id="KW-0677">Repeat</keyword>
<dbReference type="InterPro" id="IPR042197">
    <property type="entry name" value="Apaf_helical"/>
</dbReference>
<evidence type="ECO:0000313" key="11">
    <source>
        <dbReference type="Proteomes" id="UP000595140"/>
    </source>
</evidence>
<dbReference type="Pfam" id="PF23247">
    <property type="entry name" value="LRR_RPS2"/>
    <property type="match status" value="2"/>
</dbReference>
<organism evidence="10 11">
    <name type="scientific">Cuscuta campestris</name>
    <dbReference type="NCBI Taxonomy" id="132261"/>
    <lineage>
        <taxon>Eukaryota</taxon>
        <taxon>Viridiplantae</taxon>
        <taxon>Streptophyta</taxon>
        <taxon>Embryophyta</taxon>
        <taxon>Tracheophyta</taxon>
        <taxon>Spermatophyta</taxon>
        <taxon>Magnoliopsida</taxon>
        <taxon>eudicotyledons</taxon>
        <taxon>Gunneridae</taxon>
        <taxon>Pentapetalae</taxon>
        <taxon>asterids</taxon>
        <taxon>lamiids</taxon>
        <taxon>Solanales</taxon>
        <taxon>Convolvulaceae</taxon>
        <taxon>Cuscuteae</taxon>
        <taxon>Cuscuta</taxon>
        <taxon>Cuscuta subgen. Grammica</taxon>
        <taxon>Cuscuta sect. Cleistogrammica</taxon>
    </lineage>
</organism>
<keyword evidence="3" id="KW-0433">Leucine-rich repeat</keyword>
<proteinExistence type="inferred from homology"/>
<dbReference type="PANTHER" id="PTHR33463:SF198">
    <property type="entry name" value="RPP4C3"/>
    <property type="match status" value="1"/>
</dbReference>
<dbReference type="InterPro" id="IPR027417">
    <property type="entry name" value="P-loop_NTPase"/>
</dbReference>
<dbReference type="OrthoDB" id="1898799at2759"/>
<feature type="domain" description="Disease resistance protein At4g27190-like leucine-rich repeats" evidence="9">
    <location>
        <begin position="762"/>
        <end position="884"/>
    </location>
</feature>
<dbReference type="PRINTS" id="PR00364">
    <property type="entry name" value="DISEASERSIST"/>
</dbReference>
<dbReference type="Gene3D" id="1.10.10.10">
    <property type="entry name" value="Winged helix-like DNA-binding domain superfamily/Winged helix DNA-binding domain"/>
    <property type="match status" value="1"/>
</dbReference>
<dbReference type="InterPro" id="IPR050905">
    <property type="entry name" value="Plant_NBS-LRR"/>
</dbReference>
<feature type="domain" description="NB-ARC" evidence="8">
    <location>
        <begin position="160"/>
        <end position="318"/>
    </location>
</feature>
<keyword evidence="5" id="KW-0547">Nucleotide-binding</keyword>
<name>A0A484KYD3_9ASTE</name>
<evidence type="ECO:0000256" key="3">
    <source>
        <dbReference type="ARBA" id="ARBA00022614"/>
    </source>
</evidence>
<dbReference type="InterPro" id="IPR032675">
    <property type="entry name" value="LRR_dom_sf"/>
</dbReference>
<dbReference type="InterPro" id="IPR036388">
    <property type="entry name" value="WH-like_DNA-bd_sf"/>
</dbReference>
<dbReference type="GO" id="GO:0043531">
    <property type="term" value="F:ADP binding"/>
    <property type="evidence" value="ECO:0007669"/>
    <property type="project" value="InterPro"/>
</dbReference>
<protein>
    <submittedName>
        <fullName evidence="10">Uncharacterized protein</fullName>
    </submittedName>
</protein>
<evidence type="ECO:0000259" key="9">
    <source>
        <dbReference type="Pfam" id="PF23247"/>
    </source>
</evidence>
<dbReference type="Pfam" id="PF00931">
    <property type="entry name" value="NB-ARC"/>
    <property type="match status" value="1"/>
</dbReference>
<dbReference type="Proteomes" id="UP000595140">
    <property type="component" value="Unassembled WGS sequence"/>
</dbReference>